<proteinExistence type="predicted"/>
<dbReference type="AlphaFoldDB" id="A0A5D3C0E8"/>
<evidence type="ECO:0000313" key="1">
    <source>
        <dbReference type="EMBL" id="TYK03819.1"/>
    </source>
</evidence>
<protein>
    <submittedName>
        <fullName evidence="1">Kirola-like</fullName>
    </submittedName>
</protein>
<gene>
    <name evidence="1" type="ORF">E5676_scaffold347G00100</name>
</gene>
<dbReference type="Proteomes" id="UP000321947">
    <property type="component" value="Unassembled WGS sequence"/>
</dbReference>
<evidence type="ECO:0000313" key="2">
    <source>
        <dbReference type="Proteomes" id="UP000321947"/>
    </source>
</evidence>
<reference evidence="1 2" key="1">
    <citation type="submission" date="2019-08" db="EMBL/GenBank/DDBJ databases">
        <title>Draft genome sequences of two oriental melons (Cucumis melo L. var makuwa).</title>
        <authorList>
            <person name="Kwon S.-Y."/>
        </authorList>
    </citation>
    <scope>NUCLEOTIDE SEQUENCE [LARGE SCALE GENOMIC DNA]</scope>
    <source>
        <strain evidence="2">cv. Chang Bougi</strain>
        <tissue evidence="1">Leaf</tissue>
    </source>
</reference>
<sequence length="162" mass="17943">MVPPPSDNADKCIPVNSTIVYATHALLLDLHTPFLPPQTGPTIPSMQPSSSSAAYIAPYAPIRVLPPNSERPPPLLPSNLYALPTTDLSYYLDVNNLQIPTFEIATIEATLRTTFNTPIPMYFENPVIAFPTLSSSYVRENASPIHTWHCCPIRYTSILYSR</sequence>
<name>A0A5D3C0E8_CUCMM</name>
<accession>A0A5D3C0E8</accession>
<organism evidence="1 2">
    <name type="scientific">Cucumis melo var. makuwa</name>
    <name type="common">Oriental melon</name>
    <dbReference type="NCBI Taxonomy" id="1194695"/>
    <lineage>
        <taxon>Eukaryota</taxon>
        <taxon>Viridiplantae</taxon>
        <taxon>Streptophyta</taxon>
        <taxon>Embryophyta</taxon>
        <taxon>Tracheophyta</taxon>
        <taxon>Spermatophyta</taxon>
        <taxon>Magnoliopsida</taxon>
        <taxon>eudicotyledons</taxon>
        <taxon>Gunneridae</taxon>
        <taxon>Pentapetalae</taxon>
        <taxon>rosids</taxon>
        <taxon>fabids</taxon>
        <taxon>Cucurbitales</taxon>
        <taxon>Cucurbitaceae</taxon>
        <taxon>Benincaseae</taxon>
        <taxon>Cucumis</taxon>
    </lineage>
</organism>
<comment type="caution">
    <text evidence="1">The sequence shown here is derived from an EMBL/GenBank/DDBJ whole genome shotgun (WGS) entry which is preliminary data.</text>
</comment>
<dbReference type="EMBL" id="SSTD01014851">
    <property type="protein sequence ID" value="TYK03819.1"/>
    <property type="molecule type" value="Genomic_DNA"/>
</dbReference>